<reference evidence="2 3" key="1">
    <citation type="submission" date="2011-01" db="EMBL/GenBank/DDBJ databases">
        <authorList>
            <person name="Muzny D."/>
            <person name="Qin X."/>
            <person name="Buhay C."/>
            <person name="Dugan-Rocha S."/>
            <person name="Ding Y."/>
            <person name="Chen G."/>
            <person name="Hawes A."/>
            <person name="Holder M."/>
            <person name="Jhangiani S."/>
            <person name="Johnson A."/>
            <person name="Khan Z."/>
            <person name="Li Z."/>
            <person name="Liu W."/>
            <person name="Liu X."/>
            <person name="Perez L."/>
            <person name="Shen H."/>
            <person name="Wang Q."/>
            <person name="Watt J."/>
            <person name="Xi L."/>
            <person name="Xin Y."/>
            <person name="Zhou J."/>
            <person name="Deng J."/>
            <person name="Jiang H."/>
            <person name="Liu Y."/>
            <person name="Qu J."/>
            <person name="Song X.-Z."/>
            <person name="Zhang L."/>
            <person name="Villasana D."/>
            <person name="Johnson A."/>
            <person name="Liu J."/>
            <person name="Liyanage D."/>
            <person name="Lorensuhewa L."/>
            <person name="Robinson T."/>
            <person name="Song A."/>
            <person name="Song B.-B."/>
            <person name="Dinh H."/>
            <person name="Thornton R."/>
            <person name="Coyle M."/>
            <person name="Francisco L."/>
            <person name="Jackson L."/>
            <person name="Javaid M."/>
            <person name="Korchina V."/>
            <person name="Kovar C."/>
            <person name="Mata R."/>
            <person name="Mathew T."/>
            <person name="Ngo R."/>
            <person name="Nguyen L."/>
            <person name="Nguyen N."/>
            <person name="Okwuonu G."/>
            <person name="Ongeri F."/>
            <person name="Pham C."/>
            <person name="Simmons D."/>
            <person name="Wilczek-Boney K."/>
            <person name="Hale W."/>
            <person name="Jakkamsetti A."/>
            <person name="Pham P."/>
            <person name="Ruth R."/>
            <person name="San Lucas F."/>
            <person name="Warren J."/>
            <person name="Zhang J."/>
            <person name="Zhao Z."/>
            <person name="Zhou C."/>
            <person name="Zhu D."/>
            <person name="Lee S."/>
            <person name="Bess C."/>
            <person name="Blankenburg K."/>
            <person name="Forbes L."/>
            <person name="Fu Q."/>
            <person name="Gubbala S."/>
            <person name="Hirani K."/>
            <person name="Jayaseelan J.C."/>
            <person name="Lara F."/>
            <person name="Munidasa M."/>
            <person name="Palculict T."/>
            <person name="Patil S."/>
            <person name="Pu L.-L."/>
            <person name="Saada N."/>
            <person name="Tang L."/>
            <person name="Weissenberger G."/>
            <person name="Zhu Y."/>
            <person name="Hemphill L."/>
            <person name="Shang Y."/>
            <person name="Youmans B."/>
            <person name="Ayvaz T."/>
            <person name="Ross M."/>
            <person name="Santibanez J."/>
            <person name="Aqrawi P."/>
            <person name="Gross S."/>
            <person name="Joshi V."/>
            <person name="Fowler G."/>
            <person name="Nazareth L."/>
            <person name="Reid J."/>
            <person name="Worley K."/>
            <person name="Petrosino J."/>
            <person name="Highlander S."/>
            <person name="Gibbs R."/>
        </authorList>
    </citation>
    <scope>NUCLEOTIDE SEQUENCE [LARGE SCALE GENOMIC DNA]</scope>
    <source>
        <strain evidence="2 3">MM4-1A</strain>
    </source>
</reference>
<sequence length="122" mass="13632">MSDETPSLDKLVPRVREMLYLDDDSDDQLLNSYVKAATSFIHNAIGEDVNGFYDDSRVVSLVDIAVMSLAGTYYQNRLALSDTQTYPIDLTVNSIIGQLRGLRNSYDEESDKNETSDQPAES</sequence>
<dbReference type="InterPro" id="IPR021146">
    <property type="entry name" value="Phage_gp6-like_head-tail"/>
</dbReference>
<dbReference type="Gene3D" id="1.10.3230.30">
    <property type="entry name" value="Phage gp6-like head-tail connector protein"/>
    <property type="match status" value="1"/>
</dbReference>
<evidence type="ECO:0000313" key="2">
    <source>
        <dbReference type="EMBL" id="EGC16011.1"/>
    </source>
</evidence>
<dbReference type="AlphaFoldDB" id="A0A828RMW0"/>
<evidence type="ECO:0000256" key="1">
    <source>
        <dbReference type="SAM" id="MobiDB-lite"/>
    </source>
</evidence>
<dbReference type="Proteomes" id="UP000004335">
    <property type="component" value="Unassembled WGS sequence"/>
</dbReference>
<dbReference type="CDD" id="cd08054">
    <property type="entry name" value="gp6"/>
    <property type="match status" value="1"/>
</dbReference>
<gene>
    <name evidence="2" type="ORF">HMPREF0536_10039</name>
</gene>
<dbReference type="Pfam" id="PF05135">
    <property type="entry name" value="Phage_connect_1"/>
    <property type="match status" value="1"/>
</dbReference>
<organism evidence="2 3">
    <name type="scientific">Limosilactobacillus reuteri MM4-1A</name>
    <dbReference type="NCBI Taxonomy" id="548485"/>
    <lineage>
        <taxon>Bacteria</taxon>
        <taxon>Bacillati</taxon>
        <taxon>Bacillota</taxon>
        <taxon>Bacilli</taxon>
        <taxon>Lactobacillales</taxon>
        <taxon>Lactobacillaceae</taxon>
        <taxon>Limosilactobacillus</taxon>
    </lineage>
</organism>
<accession>A0A828RMW0</accession>
<comment type="caution">
    <text evidence="2">The sequence shown here is derived from an EMBL/GenBank/DDBJ whole genome shotgun (WGS) entry which is preliminary data.</text>
</comment>
<feature type="region of interest" description="Disordered" evidence="1">
    <location>
        <begin position="103"/>
        <end position="122"/>
    </location>
</feature>
<evidence type="ECO:0000313" key="3">
    <source>
        <dbReference type="Proteomes" id="UP000004335"/>
    </source>
</evidence>
<protein>
    <submittedName>
        <fullName evidence="2">DNA packaging protein, QLRG family</fullName>
    </submittedName>
</protein>
<dbReference type="EMBL" id="ACGX02000002">
    <property type="protein sequence ID" value="EGC16011.1"/>
    <property type="molecule type" value="Genomic_DNA"/>
</dbReference>
<dbReference type="RefSeq" id="WP_003666930.1">
    <property type="nucleotide sequence ID" value="NZ_ACGX02000002.1"/>
</dbReference>
<dbReference type="InterPro" id="IPR006450">
    <property type="entry name" value="Phage_HK97_gp6-like"/>
</dbReference>
<proteinExistence type="predicted"/>
<name>A0A828RMW0_LIMRT</name>
<dbReference type="NCBIfam" id="TIGR01560">
    <property type="entry name" value="put_DNA_pack"/>
    <property type="match status" value="1"/>
</dbReference>